<evidence type="ECO:0000313" key="2">
    <source>
        <dbReference type="Proteomes" id="UP000199300"/>
    </source>
</evidence>
<reference evidence="1 2" key="1">
    <citation type="submission" date="2016-10" db="EMBL/GenBank/DDBJ databases">
        <authorList>
            <person name="de Groot N.N."/>
        </authorList>
    </citation>
    <scope>NUCLEOTIDE SEQUENCE [LARGE SCALE GENOMIC DNA]</scope>
    <source>
        <strain evidence="1 2">CGMCC 1.10434</strain>
    </source>
</reference>
<dbReference type="EMBL" id="FODJ01000001">
    <property type="protein sequence ID" value="SEN48096.1"/>
    <property type="molecule type" value="Genomic_DNA"/>
</dbReference>
<organism evidence="1 2">
    <name type="scientific">Amphibacillus marinus</name>
    <dbReference type="NCBI Taxonomy" id="872970"/>
    <lineage>
        <taxon>Bacteria</taxon>
        <taxon>Bacillati</taxon>
        <taxon>Bacillota</taxon>
        <taxon>Bacilli</taxon>
        <taxon>Bacillales</taxon>
        <taxon>Bacillaceae</taxon>
        <taxon>Amphibacillus</taxon>
    </lineage>
</organism>
<gene>
    <name evidence="1" type="ORF">SAMN04488134_101184</name>
</gene>
<dbReference type="Proteomes" id="UP000199300">
    <property type="component" value="Unassembled WGS sequence"/>
</dbReference>
<name>A0A1H8GVW0_9BACI</name>
<accession>A0A1H8GVW0</accession>
<protein>
    <submittedName>
        <fullName evidence="1">Uncharacterized protein</fullName>
    </submittedName>
</protein>
<proteinExistence type="predicted"/>
<sequence length="40" mass="4674">MTATKSIMNRVTTIALLFNHQFVIFITEQRFFLADDNLRG</sequence>
<evidence type="ECO:0000313" key="1">
    <source>
        <dbReference type="EMBL" id="SEN48096.1"/>
    </source>
</evidence>
<dbReference type="RefSeq" id="WP_281245831.1">
    <property type="nucleotide sequence ID" value="NZ_FODJ01000001.1"/>
</dbReference>
<dbReference type="AlphaFoldDB" id="A0A1H8GVW0"/>
<keyword evidence="2" id="KW-1185">Reference proteome</keyword>